<keyword evidence="1" id="KW-0560">Oxidoreductase</keyword>
<accession>A0A918F9A0</accession>
<dbReference type="InterPro" id="IPR042204">
    <property type="entry name" value="2Fe-2S-bd_N"/>
</dbReference>
<dbReference type="Gene3D" id="3.10.20.440">
    <property type="entry name" value="2Fe-2S iron-sulphur cluster binding domain, sarcosine oxidase, alpha subunit, N-terminal domain"/>
    <property type="match status" value="1"/>
</dbReference>
<sequence>MPDAEATSGRAARLPSERGEPAEITVDGRPVGCFAGETVATAMLAAGVPAFSHRNGEPRIPLCNMGTCFECGVTVDGVPLTRACLTTVRDGMRVETSER</sequence>
<keyword evidence="4" id="KW-1185">Reference proteome</keyword>
<reference evidence="3" key="1">
    <citation type="journal article" date="2014" name="Int. J. Syst. Evol. Microbiol.">
        <title>Complete genome sequence of Corynebacterium casei LMG S-19264T (=DSM 44701T), isolated from a smear-ripened cheese.</title>
        <authorList>
            <consortium name="US DOE Joint Genome Institute (JGI-PGF)"/>
            <person name="Walter F."/>
            <person name="Albersmeier A."/>
            <person name="Kalinowski J."/>
            <person name="Ruckert C."/>
        </authorList>
    </citation>
    <scope>NUCLEOTIDE SEQUENCE</scope>
    <source>
        <strain evidence="3">JCM 3346</strain>
    </source>
</reference>
<dbReference type="AlphaFoldDB" id="A0A918F9A0"/>
<evidence type="ECO:0000313" key="4">
    <source>
        <dbReference type="Proteomes" id="UP000610303"/>
    </source>
</evidence>
<dbReference type="GO" id="GO:0051536">
    <property type="term" value="F:iron-sulfur cluster binding"/>
    <property type="evidence" value="ECO:0007669"/>
    <property type="project" value="InterPro"/>
</dbReference>
<dbReference type="SUPFAM" id="SSF54292">
    <property type="entry name" value="2Fe-2S ferredoxin-like"/>
    <property type="match status" value="1"/>
</dbReference>
<comment type="caution">
    <text evidence="3">The sequence shown here is derived from an EMBL/GenBank/DDBJ whole genome shotgun (WGS) entry which is preliminary data.</text>
</comment>
<dbReference type="EMBL" id="BMRJ01000001">
    <property type="protein sequence ID" value="GGR13329.1"/>
    <property type="molecule type" value="Genomic_DNA"/>
</dbReference>
<gene>
    <name evidence="3" type="ORF">GCM10010196_02330</name>
</gene>
<dbReference type="RefSeq" id="WP_189083484.1">
    <property type="nucleotide sequence ID" value="NZ_BMRJ01000001.1"/>
</dbReference>
<proteinExistence type="predicted"/>
<evidence type="ECO:0000256" key="1">
    <source>
        <dbReference type="ARBA" id="ARBA00023002"/>
    </source>
</evidence>
<reference evidence="3" key="2">
    <citation type="submission" date="2020-09" db="EMBL/GenBank/DDBJ databases">
        <authorList>
            <person name="Sun Q."/>
            <person name="Ohkuma M."/>
        </authorList>
    </citation>
    <scope>NUCLEOTIDE SEQUENCE</scope>
    <source>
        <strain evidence="3">JCM 3346</strain>
    </source>
</reference>
<dbReference type="GO" id="GO:0016491">
    <property type="term" value="F:oxidoreductase activity"/>
    <property type="evidence" value="ECO:0007669"/>
    <property type="project" value="UniProtKB-KW"/>
</dbReference>
<feature type="region of interest" description="Disordered" evidence="2">
    <location>
        <begin position="1"/>
        <end position="25"/>
    </location>
</feature>
<dbReference type="InterPro" id="IPR036010">
    <property type="entry name" value="2Fe-2S_ferredoxin-like_sf"/>
</dbReference>
<name>A0A918F9A0_AGRME</name>
<dbReference type="Proteomes" id="UP000610303">
    <property type="component" value="Unassembled WGS sequence"/>
</dbReference>
<dbReference type="Pfam" id="PF13510">
    <property type="entry name" value="Fer2_4"/>
    <property type="match status" value="1"/>
</dbReference>
<protein>
    <submittedName>
        <fullName evidence="3">(2Fe-2S)-binding protein</fullName>
    </submittedName>
</protein>
<evidence type="ECO:0000313" key="3">
    <source>
        <dbReference type="EMBL" id="GGR13329.1"/>
    </source>
</evidence>
<evidence type="ECO:0000256" key="2">
    <source>
        <dbReference type="SAM" id="MobiDB-lite"/>
    </source>
</evidence>
<organism evidence="3 4">
    <name type="scientific">Agromyces mediolanus</name>
    <name type="common">Corynebacterium mediolanum</name>
    <dbReference type="NCBI Taxonomy" id="41986"/>
    <lineage>
        <taxon>Bacteria</taxon>
        <taxon>Bacillati</taxon>
        <taxon>Actinomycetota</taxon>
        <taxon>Actinomycetes</taxon>
        <taxon>Micrococcales</taxon>
        <taxon>Microbacteriaceae</taxon>
        <taxon>Agromyces</taxon>
    </lineage>
</organism>